<evidence type="ECO:0000256" key="9">
    <source>
        <dbReference type="ARBA" id="ARBA00046286"/>
    </source>
</evidence>
<keyword evidence="4 10" id="KW-0602">Photosynthesis</keyword>
<evidence type="ECO:0000256" key="3">
    <source>
        <dbReference type="ARBA" id="ARBA00015395"/>
    </source>
</evidence>
<name>A0A1C6ZVY5_9MONI</name>
<evidence type="ECO:0000256" key="6">
    <source>
        <dbReference type="ARBA" id="ARBA00022989"/>
    </source>
</evidence>
<comment type="function">
    <text evidence="1 10">Seems to be required for the assembly of the photosystem I complex.</text>
</comment>
<dbReference type="Pfam" id="PF02392">
    <property type="entry name" value="Ycf4"/>
    <property type="match status" value="1"/>
</dbReference>
<protein>
    <recommendedName>
        <fullName evidence="3 10">Photosystem I assembly protein Ycf4</fullName>
    </recommendedName>
</protein>
<evidence type="ECO:0000256" key="4">
    <source>
        <dbReference type="ARBA" id="ARBA00022531"/>
    </source>
</evidence>
<proteinExistence type="inferred from homology"/>
<evidence type="ECO:0000256" key="2">
    <source>
        <dbReference type="ARBA" id="ARBA00008198"/>
    </source>
</evidence>
<keyword evidence="8 10" id="KW-0472">Membrane</keyword>
<feature type="transmembrane region" description="Helical" evidence="10">
    <location>
        <begin position="21"/>
        <end position="43"/>
    </location>
</feature>
<keyword evidence="11" id="KW-0150">Chloroplast</keyword>
<evidence type="ECO:0000256" key="5">
    <source>
        <dbReference type="ARBA" id="ARBA00022692"/>
    </source>
</evidence>
<dbReference type="InterPro" id="IPR003359">
    <property type="entry name" value="PSI_Ycf4_assembly"/>
</dbReference>
<keyword evidence="7 10" id="KW-0793">Thylakoid</keyword>
<keyword evidence="6 10" id="KW-1133">Transmembrane helix</keyword>
<keyword evidence="5 10" id="KW-0812">Transmembrane</keyword>
<dbReference type="NCBIfam" id="NF002712">
    <property type="entry name" value="PRK02542.1"/>
    <property type="match status" value="1"/>
</dbReference>
<accession>A0A1C6ZVY5</accession>
<gene>
    <name evidence="10 11" type="primary">ycf4</name>
</gene>
<organism evidence="11">
    <name type="scientific">Botrychium ternatum</name>
    <dbReference type="NCBI Taxonomy" id="208695"/>
    <lineage>
        <taxon>Eukaryota</taxon>
        <taxon>Viridiplantae</taxon>
        <taxon>Streptophyta</taxon>
        <taxon>Embryophyta</taxon>
        <taxon>Tracheophyta</taxon>
        <taxon>Polypodiopsida</taxon>
        <taxon>Ophioglossidae</taxon>
        <taxon>Ophioglossales</taxon>
        <taxon>Ophioglossaceae</taxon>
        <taxon>Botrychioideae</taxon>
        <taxon>Botrychium</taxon>
    </lineage>
</organism>
<evidence type="ECO:0000256" key="10">
    <source>
        <dbReference type="HAMAP-Rule" id="MF_00437"/>
    </source>
</evidence>
<geneLocation type="chloroplast" evidence="11"/>
<dbReference type="PANTHER" id="PTHR33288">
    <property type="match status" value="1"/>
</dbReference>
<feature type="transmembrane region" description="Helical" evidence="10">
    <location>
        <begin position="63"/>
        <end position="88"/>
    </location>
</feature>
<evidence type="ECO:0000256" key="8">
    <source>
        <dbReference type="ARBA" id="ARBA00023136"/>
    </source>
</evidence>
<comment type="similarity">
    <text evidence="2 10">Belongs to the Ycf4 family.</text>
</comment>
<evidence type="ECO:0000256" key="7">
    <source>
        <dbReference type="ARBA" id="ARBA00023078"/>
    </source>
</evidence>
<dbReference type="PANTHER" id="PTHR33288:SF4">
    <property type="entry name" value="PHOTOSYSTEM I ASSEMBLY PROTEIN YCF4"/>
    <property type="match status" value="1"/>
</dbReference>
<dbReference type="GO" id="GO:0009535">
    <property type="term" value="C:chloroplast thylakoid membrane"/>
    <property type="evidence" value="ECO:0007669"/>
    <property type="project" value="UniProtKB-SubCell"/>
</dbReference>
<dbReference type="AlphaFoldDB" id="A0A1C6ZVY5"/>
<keyword evidence="11" id="KW-0934">Plastid</keyword>
<dbReference type="GO" id="GO:0009522">
    <property type="term" value="C:photosystem I"/>
    <property type="evidence" value="ECO:0007669"/>
    <property type="project" value="InterPro"/>
</dbReference>
<comment type="subcellular location">
    <subcellularLocation>
        <location evidence="9">Plastid thylakoid membrane</location>
        <topology evidence="9">Multi-pass membrane protein</topology>
    </subcellularLocation>
    <subcellularLocation>
        <location evidence="10">Plastid</location>
        <location evidence="10">Chloroplast thylakoid membrane</location>
        <topology evidence="10">Multi-pass membrane protein</topology>
    </subcellularLocation>
</comment>
<dbReference type="HAMAP" id="MF_00437">
    <property type="entry name" value="Ycf4"/>
    <property type="match status" value="1"/>
</dbReference>
<dbReference type="EMBL" id="KM817789">
    <property type="protein sequence ID" value="AJB98555.1"/>
    <property type="molecule type" value="Genomic_DNA"/>
</dbReference>
<evidence type="ECO:0000313" key="11">
    <source>
        <dbReference type="EMBL" id="AJB98555.1"/>
    </source>
</evidence>
<sequence>MDWQSEWVRVESVKGARRISNFCRAFILIFGALGFILAGSSSYLGRDSLPFLPPQQIVFIPQGIVMCFYGIAGLFLGFYLWCAILWDVGSGYNQSDKREGIVRIFRWGFPGENRRIRIQFLTRDIQAIRLEIREGISPRRVLYVKMRGRQDIPLTRIGEDLALGKVEEKAAESARFLCVSIEGL</sequence>
<evidence type="ECO:0000256" key="1">
    <source>
        <dbReference type="ARBA" id="ARBA00002862"/>
    </source>
</evidence>
<dbReference type="GO" id="GO:0015979">
    <property type="term" value="P:photosynthesis"/>
    <property type="evidence" value="ECO:0007669"/>
    <property type="project" value="UniProtKB-UniRule"/>
</dbReference>
<reference evidence="11" key="1">
    <citation type="submission" date="2016-11" db="EMBL/GenBank/DDBJ databases">
        <title>The chloroplast genome sequences of Ophioglossaceae.</title>
        <authorList>
            <person name="Kim H.T."/>
            <person name="Kim K.-J."/>
        </authorList>
    </citation>
    <scope>NUCLEOTIDE SEQUENCE</scope>
</reference>